<reference evidence="2" key="1">
    <citation type="submission" date="2023-06" db="EMBL/GenBank/DDBJ databases">
        <title>Genomic analysis of the entomopathogenic nematode Steinernema hermaphroditum.</title>
        <authorList>
            <person name="Schwarz E.M."/>
            <person name="Heppert J.K."/>
            <person name="Baniya A."/>
            <person name="Schwartz H.T."/>
            <person name="Tan C.-H."/>
            <person name="Antoshechkin I."/>
            <person name="Sternberg P.W."/>
            <person name="Goodrich-Blair H."/>
            <person name="Dillman A.R."/>
        </authorList>
    </citation>
    <scope>NUCLEOTIDE SEQUENCE</scope>
    <source>
        <strain evidence="2">PS9179</strain>
        <tissue evidence="2">Whole animal</tissue>
    </source>
</reference>
<organism evidence="2 3">
    <name type="scientific">Steinernema hermaphroditum</name>
    <dbReference type="NCBI Taxonomy" id="289476"/>
    <lineage>
        <taxon>Eukaryota</taxon>
        <taxon>Metazoa</taxon>
        <taxon>Ecdysozoa</taxon>
        <taxon>Nematoda</taxon>
        <taxon>Chromadorea</taxon>
        <taxon>Rhabditida</taxon>
        <taxon>Tylenchina</taxon>
        <taxon>Panagrolaimomorpha</taxon>
        <taxon>Strongyloidoidea</taxon>
        <taxon>Steinernematidae</taxon>
        <taxon>Steinernema</taxon>
    </lineage>
</organism>
<evidence type="ECO:0000313" key="3">
    <source>
        <dbReference type="Proteomes" id="UP001175271"/>
    </source>
</evidence>
<accession>A0AA39HD21</accession>
<gene>
    <name evidence="2" type="ORF">QR680_017029</name>
</gene>
<feature type="transmembrane region" description="Helical" evidence="1">
    <location>
        <begin position="48"/>
        <end position="74"/>
    </location>
</feature>
<dbReference type="EMBL" id="JAUCMV010000004">
    <property type="protein sequence ID" value="KAK0403613.1"/>
    <property type="molecule type" value="Genomic_DNA"/>
</dbReference>
<keyword evidence="1" id="KW-0472">Membrane</keyword>
<evidence type="ECO:0000256" key="1">
    <source>
        <dbReference type="SAM" id="Phobius"/>
    </source>
</evidence>
<evidence type="ECO:0000313" key="2">
    <source>
        <dbReference type="EMBL" id="KAK0403613.1"/>
    </source>
</evidence>
<sequence>MALTVTGSFECFSSVDLCESECVSGKCYFVDVCNGESEAFFCSTFNPYVFLFGSLTGIAAFLLLCFGGALFCIWKRIRSFRKKTFALPVDHPITVQMPKPADPEESKLPV</sequence>
<keyword evidence="3" id="KW-1185">Reference proteome</keyword>
<comment type="caution">
    <text evidence="2">The sequence shown here is derived from an EMBL/GenBank/DDBJ whole genome shotgun (WGS) entry which is preliminary data.</text>
</comment>
<dbReference type="Proteomes" id="UP001175271">
    <property type="component" value="Unassembled WGS sequence"/>
</dbReference>
<keyword evidence="1" id="KW-0812">Transmembrane</keyword>
<proteinExistence type="predicted"/>
<dbReference type="AlphaFoldDB" id="A0AA39HD21"/>
<protein>
    <submittedName>
        <fullName evidence="2">Uncharacterized protein</fullName>
    </submittedName>
</protein>
<name>A0AA39HD21_9BILA</name>
<keyword evidence="1" id="KW-1133">Transmembrane helix</keyword>